<feature type="transmembrane region" description="Helical" evidence="10">
    <location>
        <begin position="271"/>
        <end position="292"/>
    </location>
</feature>
<feature type="domain" description="NADH:quinone oxidoreductase/Mrp antiporter transmembrane" evidence="11">
    <location>
        <begin position="127"/>
        <end position="410"/>
    </location>
</feature>
<feature type="transmembrane region" description="Helical" evidence="10">
    <location>
        <begin position="365"/>
        <end position="387"/>
    </location>
</feature>
<feature type="transmembrane region" description="Helical" evidence="10">
    <location>
        <begin position="683"/>
        <end position="701"/>
    </location>
</feature>
<dbReference type="Pfam" id="PF00662">
    <property type="entry name" value="Proton_antipo_N"/>
    <property type="match status" value="1"/>
</dbReference>
<evidence type="ECO:0000256" key="5">
    <source>
        <dbReference type="ARBA" id="ARBA00022692"/>
    </source>
</evidence>
<keyword evidence="2" id="KW-0813">Transport</keyword>
<evidence type="ECO:0000259" key="13">
    <source>
        <dbReference type="Pfam" id="PF13244"/>
    </source>
</evidence>
<evidence type="ECO:0000256" key="9">
    <source>
        <dbReference type="RuleBase" id="RU000320"/>
    </source>
</evidence>
<dbReference type="GO" id="GO:0006811">
    <property type="term" value="P:monoatomic ion transport"/>
    <property type="evidence" value="ECO:0007669"/>
    <property type="project" value="UniProtKB-KW"/>
</dbReference>
<feature type="domain" description="MrpA C-terminal/MbhD" evidence="13">
    <location>
        <begin position="608"/>
        <end position="672"/>
    </location>
</feature>
<feature type="transmembrane region" description="Helical" evidence="10">
    <location>
        <begin position="651"/>
        <end position="671"/>
    </location>
</feature>
<feature type="transmembrane region" description="Helical" evidence="10">
    <location>
        <begin position="201"/>
        <end position="220"/>
    </location>
</feature>
<keyword evidence="4" id="KW-1003">Cell membrane</keyword>
<feature type="transmembrane region" description="Helical" evidence="10">
    <location>
        <begin position="78"/>
        <end position="96"/>
    </location>
</feature>
<feature type="transmembrane region" description="Helical" evidence="10">
    <location>
        <begin position="29"/>
        <end position="52"/>
    </location>
</feature>
<evidence type="ECO:0000259" key="12">
    <source>
        <dbReference type="Pfam" id="PF00662"/>
    </source>
</evidence>
<dbReference type="OrthoDB" id="9807568at2"/>
<proteinExistence type="predicted"/>
<name>A0A2I0R1P5_9FLAO</name>
<dbReference type="InterPro" id="IPR001516">
    <property type="entry name" value="Proton_antipo_N"/>
</dbReference>
<dbReference type="Pfam" id="PF00361">
    <property type="entry name" value="Proton_antipo_M"/>
    <property type="match status" value="1"/>
</dbReference>
<accession>A0A2I0R1P5</accession>
<feature type="transmembrane region" description="Helical" evidence="10">
    <location>
        <begin position="491"/>
        <end position="518"/>
    </location>
</feature>
<keyword evidence="8 10" id="KW-0472">Membrane</keyword>
<evidence type="ECO:0000256" key="1">
    <source>
        <dbReference type="ARBA" id="ARBA00004651"/>
    </source>
</evidence>
<evidence type="ECO:0000256" key="8">
    <source>
        <dbReference type="ARBA" id="ARBA00023136"/>
    </source>
</evidence>
<dbReference type="Proteomes" id="UP000236654">
    <property type="component" value="Unassembled WGS sequence"/>
</dbReference>
<evidence type="ECO:0000256" key="3">
    <source>
        <dbReference type="ARBA" id="ARBA00022449"/>
    </source>
</evidence>
<comment type="subcellular location">
    <subcellularLocation>
        <location evidence="1">Cell membrane</location>
        <topology evidence="1">Multi-pass membrane protein</topology>
    </subcellularLocation>
    <subcellularLocation>
        <location evidence="9">Membrane</location>
        <topology evidence="9">Multi-pass membrane protein</topology>
    </subcellularLocation>
</comment>
<dbReference type="PANTHER" id="PTHR43373:SF1">
    <property type="entry name" value="NA(+)_H(+) ANTIPORTER SUBUNIT A"/>
    <property type="match status" value="1"/>
</dbReference>
<keyword evidence="7" id="KW-0406">Ion transport</keyword>
<evidence type="ECO:0000256" key="2">
    <source>
        <dbReference type="ARBA" id="ARBA00022448"/>
    </source>
</evidence>
<feature type="transmembrane region" description="Helical" evidence="10">
    <location>
        <begin position="241"/>
        <end position="259"/>
    </location>
</feature>
<evidence type="ECO:0000313" key="16">
    <source>
        <dbReference type="Proteomes" id="UP000236654"/>
    </source>
</evidence>
<feature type="transmembrane region" description="Helical" evidence="10">
    <location>
        <begin position="407"/>
        <end position="427"/>
    </location>
</feature>
<reference evidence="15 16" key="1">
    <citation type="submission" date="2017-12" db="EMBL/GenBank/DDBJ databases">
        <title>The draft genome sequence of Brumimicrobium saltpan LHR20.</title>
        <authorList>
            <person name="Do Z.-J."/>
            <person name="Luo H.-R."/>
        </authorList>
    </citation>
    <scope>NUCLEOTIDE SEQUENCE [LARGE SCALE GENOMIC DNA]</scope>
    <source>
        <strain evidence="15 16">LHR20</strain>
    </source>
</reference>
<feature type="domain" description="MrpA C-terminal/MbhE" evidence="14">
    <location>
        <begin position="681"/>
        <end position="761"/>
    </location>
</feature>
<evidence type="ECO:0000256" key="10">
    <source>
        <dbReference type="SAM" id="Phobius"/>
    </source>
</evidence>
<evidence type="ECO:0000256" key="4">
    <source>
        <dbReference type="ARBA" id="ARBA00022475"/>
    </source>
</evidence>
<dbReference type="Pfam" id="PF13244">
    <property type="entry name" value="MbhD"/>
    <property type="match status" value="1"/>
</dbReference>
<dbReference type="EMBL" id="PJNI01000009">
    <property type="protein sequence ID" value="PKR80511.1"/>
    <property type="molecule type" value="Genomic_DNA"/>
</dbReference>
<dbReference type="GO" id="GO:0015297">
    <property type="term" value="F:antiporter activity"/>
    <property type="evidence" value="ECO:0007669"/>
    <property type="project" value="UniProtKB-KW"/>
</dbReference>
<keyword evidence="3" id="KW-0050">Antiport</keyword>
<feature type="transmembrane region" description="Helical" evidence="10">
    <location>
        <begin position="299"/>
        <end position="317"/>
    </location>
</feature>
<protein>
    <submittedName>
        <fullName evidence="15">Na(+)/H(+) antiporter subunit A</fullName>
    </submittedName>
</protein>
<dbReference type="PANTHER" id="PTHR43373">
    <property type="entry name" value="NA(+)/H(+) ANTIPORTER SUBUNIT"/>
    <property type="match status" value="1"/>
</dbReference>
<dbReference type="InterPro" id="IPR050616">
    <property type="entry name" value="CPA3_Na-H_Antiporter_A"/>
</dbReference>
<dbReference type="RefSeq" id="WP_101334681.1">
    <property type="nucleotide sequence ID" value="NZ_PJNI01000009.1"/>
</dbReference>
<dbReference type="PRINTS" id="PR01434">
    <property type="entry name" value="NADHDHGNASE5"/>
</dbReference>
<evidence type="ECO:0000313" key="15">
    <source>
        <dbReference type="EMBL" id="PKR80511.1"/>
    </source>
</evidence>
<keyword evidence="16" id="KW-1185">Reference proteome</keyword>
<evidence type="ECO:0000259" key="11">
    <source>
        <dbReference type="Pfam" id="PF00361"/>
    </source>
</evidence>
<dbReference type="Pfam" id="PF20501">
    <property type="entry name" value="MbhE"/>
    <property type="match status" value="1"/>
</dbReference>
<feature type="transmembrane region" description="Helical" evidence="10">
    <location>
        <begin position="108"/>
        <end position="125"/>
    </location>
</feature>
<dbReference type="AlphaFoldDB" id="A0A2I0R1P5"/>
<feature type="transmembrane region" description="Helical" evidence="10">
    <location>
        <begin position="6"/>
        <end position="22"/>
    </location>
</feature>
<dbReference type="InterPro" id="IPR001750">
    <property type="entry name" value="ND/Mrp_TM"/>
</dbReference>
<feature type="domain" description="NADH-Ubiquinone oxidoreductase (complex I) chain 5 N-terminal" evidence="12">
    <location>
        <begin position="66"/>
        <end position="111"/>
    </location>
</feature>
<dbReference type="GO" id="GO:0005886">
    <property type="term" value="C:plasma membrane"/>
    <property type="evidence" value="ECO:0007669"/>
    <property type="project" value="UniProtKB-SubCell"/>
</dbReference>
<feature type="transmembrane region" description="Helical" evidence="10">
    <location>
        <begin position="162"/>
        <end position="181"/>
    </location>
</feature>
<feature type="transmembrane region" description="Helical" evidence="10">
    <location>
        <begin position="566"/>
        <end position="585"/>
    </location>
</feature>
<gene>
    <name evidence="15" type="ORF">CW751_09040</name>
</gene>
<keyword evidence="6 10" id="KW-1133">Transmembrane helix</keyword>
<evidence type="ECO:0000256" key="7">
    <source>
        <dbReference type="ARBA" id="ARBA00023065"/>
    </source>
</evidence>
<feature type="transmembrane region" description="Helical" evidence="10">
    <location>
        <begin position="448"/>
        <end position="471"/>
    </location>
</feature>
<evidence type="ECO:0000259" key="14">
    <source>
        <dbReference type="Pfam" id="PF20501"/>
    </source>
</evidence>
<feature type="transmembrane region" description="Helical" evidence="10">
    <location>
        <begin position="625"/>
        <end position="645"/>
    </location>
</feature>
<feature type="transmembrane region" description="Helical" evidence="10">
    <location>
        <begin position="746"/>
        <end position="764"/>
    </location>
</feature>
<comment type="caution">
    <text evidence="15">The sequence shown here is derived from an EMBL/GenBank/DDBJ whole genome shotgun (WGS) entry which is preliminary data.</text>
</comment>
<dbReference type="InterPro" id="IPR046806">
    <property type="entry name" value="MrpA_C/MbhE"/>
</dbReference>
<dbReference type="InterPro" id="IPR025383">
    <property type="entry name" value="MrpA_C/MbhD"/>
</dbReference>
<evidence type="ECO:0000256" key="6">
    <source>
        <dbReference type="ARBA" id="ARBA00022989"/>
    </source>
</evidence>
<feature type="transmembrane region" description="Helical" evidence="10">
    <location>
        <begin position="131"/>
        <end position="150"/>
    </location>
</feature>
<organism evidence="15 16">
    <name type="scientific">Brumimicrobium salinarum</name>
    <dbReference type="NCBI Taxonomy" id="2058658"/>
    <lineage>
        <taxon>Bacteria</taxon>
        <taxon>Pseudomonadati</taxon>
        <taxon>Bacteroidota</taxon>
        <taxon>Flavobacteriia</taxon>
        <taxon>Flavobacteriales</taxon>
        <taxon>Crocinitomicaceae</taxon>
        <taxon>Brumimicrobium</taxon>
    </lineage>
</organism>
<feature type="transmembrane region" description="Helical" evidence="10">
    <location>
        <begin position="597"/>
        <end position="618"/>
    </location>
</feature>
<keyword evidence="5 9" id="KW-0812">Transmembrane</keyword>
<feature type="transmembrane region" description="Helical" evidence="10">
    <location>
        <begin position="323"/>
        <end position="344"/>
    </location>
</feature>
<sequence length="769" mass="85197">MTLFLYVILAPFLFAILLFGIGQQNFKRITLLASILPIALFGYFLSLTPTVINGDVLTSFTEWVPSLGINLDFRLDNLALLFSLLITGVGSIVFLYTSQYLKGHPKLLRFYIFLTVFMGAMIGLVTSNNILTLFIFWELTSISSFFLISFNNTEASSRKSAIIALTITGLGGLALLAFAVLAGELTGTYSIAEMLQSPEVFANNAYTSYLILFLFLAAFTKSAQFPFHFWLPGAMKAPTPVSTYLHSATMVKAGIYLLLRFTPHFNGNESFFIILLFVGGFTMLYAAINTLFKTDLKGILAYSTIGALGIIVFLIGIGTAASITAAIVFIVVHALYKASLFLVTGTIDHQAGTRDITKLGGLRKALLPLAIAGFIAALSSGGFPPTIGFIGKDLIYESTLNASINPTLLTTIAVITNIFMVFAGLIVGVKPFSGSKPESLGAIKKPHFILWLMPMLLAALSLIFGLFPQWVEVLFTHQITPLLTSVESPHLAIWHGFNLILLLSAITIISGIIIYFFWKPNHRKEQQIKRIEYLSPRSISLQFAQLFHNTSYFLTRVFQNGYLRRYIMIILVLLTLVFGIHIFINPRIFLSLKDIKALNWNEVVILFMMLISILFTVFTKSRLTAIAGMGVLGYTMCFIFVFYGAPDLAMTQFSIDTLTVILFVLVVYRLPKYLKLSNPTNRIRDGIIATSFGTFLAFTIIEIMNETPVKSTTAFYAENAYLLAKGKNVVNVILVDFRGFDTMIEVSVLSIAAIGVFALLKLHLKKHEK</sequence>